<dbReference type="EMBL" id="QFFJ01000001">
    <property type="protein sequence ID" value="RBL91357.1"/>
    <property type="molecule type" value="Genomic_DNA"/>
</dbReference>
<dbReference type="CDD" id="cd00657">
    <property type="entry name" value="Ferritin_like"/>
    <property type="match status" value="1"/>
</dbReference>
<dbReference type="PANTHER" id="PTHR34400">
    <property type="match status" value="1"/>
</dbReference>
<proteinExistence type="predicted"/>
<organism evidence="2 3">
    <name type="scientific">Chitinophaga flava</name>
    <dbReference type="NCBI Taxonomy" id="2259036"/>
    <lineage>
        <taxon>Bacteria</taxon>
        <taxon>Pseudomonadati</taxon>
        <taxon>Bacteroidota</taxon>
        <taxon>Chitinophagia</taxon>
        <taxon>Chitinophagales</taxon>
        <taxon>Chitinophagaceae</taxon>
        <taxon>Chitinophaga</taxon>
    </lineage>
</organism>
<evidence type="ECO:0000259" key="1">
    <source>
        <dbReference type="Pfam" id="PF12902"/>
    </source>
</evidence>
<evidence type="ECO:0000313" key="2">
    <source>
        <dbReference type="EMBL" id="RBL91357.1"/>
    </source>
</evidence>
<dbReference type="Pfam" id="PF12902">
    <property type="entry name" value="Ferritin-like"/>
    <property type="match status" value="1"/>
</dbReference>
<comment type="caution">
    <text evidence="2">The sequence shown here is derived from an EMBL/GenBank/DDBJ whole genome shotgun (WGS) entry which is preliminary data.</text>
</comment>
<feature type="domain" description="Iminophenyl-pyruvate dimer synthase" evidence="1">
    <location>
        <begin position="552"/>
        <end position="762"/>
    </location>
</feature>
<keyword evidence="3" id="KW-1185">Reference proteome</keyword>
<dbReference type="OrthoDB" id="9800162at2"/>
<dbReference type="InterPro" id="IPR009078">
    <property type="entry name" value="Ferritin-like_SF"/>
</dbReference>
<dbReference type="Gene3D" id="1.20.1260.10">
    <property type="match status" value="1"/>
</dbReference>
<sequence length="873" mass="96443">MSYLQFPRLHFSGKFQSDIPTVNNPRNYYDNDDFQTSYQLPAYPIGNGGPSPNGTGSWRLYNCTVQRVTYLDGTTCDDATLDPIIGMPLSGVDSRVDGKMVDLDTDEKTTELWGFQVIVGNGDNAVFQGEYEVSAFSDYWFRAQDAIFGDLGGSAFYQSVLNIGKWNNAIKSRYLNELAAGLPSGQAPEKLSIKFNLDAFDFNPSSTTFLFGRITGTIGRYLPAEPLHFVNNRTLFPNPAARIGLNTAYCKVDNGVVHVDLGNSLPMEKGVTANVDQIYLAVLPATGAPVLLGEINYAETNWYAATAGVVSIPFTPDKAALIENNPLAIFHTASGRTLLQENEGGIFVNADAFTFRFNPGEKQTVRLYASALGKPLSNQVIRLFNVPGRRTKPGAPSAISFPDTVTTNAAGVAEIPVTASDPGTPRGFIDGQVYYIGYSLGNIRSNNMVMIKVYSGYKVPDQPTWMEHVQPIFQQYANLYPVMKSIVDLSNYASVMQRLHALKNVFRLPISSPNYMPVTRDLSAAKLEMLRKWLDNPVYMKLDSIEHLKQALQTALELEHATIPPYLCALYSIKQGHNIEVAELIRGVVMEEMLHMALVSNLLIAIGGSPDMVHPAFVPRYPASLPGGLRAGLTVHLRRCSIEHIRDTFMTIEEPEEVIQTKMKALNQQWPEGSNPYTIGWFYDEIKRGLTDLSKAGKITFGNEDKQVKEWNGQGKLFAIKNLQDALNALEQIKDQGEGMSANDPQDGDGELAHYYKFAEIVNGHHLERKKDGTFAYTGAKIPFDPKGVWPIEDDPQPVNYPENSRAQILSVQFAQSYQAMLKGLHRTFNGEPAYLQEAVGTMFALSLMARKLVETPTGIGNGTTMAPAFLLP</sequence>
<dbReference type="InterPro" id="IPR012347">
    <property type="entry name" value="Ferritin-like"/>
</dbReference>
<dbReference type="Proteomes" id="UP000253410">
    <property type="component" value="Unassembled WGS sequence"/>
</dbReference>
<evidence type="ECO:0000313" key="3">
    <source>
        <dbReference type="Proteomes" id="UP000253410"/>
    </source>
</evidence>
<gene>
    <name evidence="2" type="ORF">DF182_01670</name>
</gene>
<dbReference type="SUPFAM" id="SSF47240">
    <property type="entry name" value="Ferritin-like"/>
    <property type="match status" value="1"/>
</dbReference>
<dbReference type="PANTHER" id="PTHR34400:SF4">
    <property type="entry name" value="MEMBRANE PROTEIN"/>
    <property type="match status" value="1"/>
</dbReference>
<dbReference type="AlphaFoldDB" id="A0A365XYD4"/>
<protein>
    <recommendedName>
        <fullName evidence="1">Iminophenyl-pyruvate dimer synthase domain-containing protein</fullName>
    </recommendedName>
</protein>
<accession>A0A365XYD4</accession>
<reference evidence="2 3" key="1">
    <citation type="submission" date="2018-05" db="EMBL/GenBank/DDBJ databases">
        <title>Chitinophaga sp. K3CV102501T nov., isolated from isolated from a monsoon evergreen broad-leaved forest soil.</title>
        <authorList>
            <person name="Lv Y."/>
        </authorList>
    </citation>
    <scope>NUCLEOTIDE SEQUENCE [LARGE SCALE GENOMIC DNA]</scope>
    <source>
        <strain evidence="2 3">GDMCC 1.1325</strain>
    </source>
</reference>
<dbReference type="InterPro" id="IPR026820">
    <property type="entry name" value="VioB/RebD_dom"/>
</dbReference>
<name>A0A365XYD4_9BACT</name>
<dbReference type="RefSeq" id="WP_113613953.1">
    <property type="nucleotide sequence ID" value="NZ_QFFJ01000001.1"/>
</dbReference>